<comment type="caution">
    <text evidence="2">The sequence shown here is derived from an EMBL/GenBank/DDBJ whole genome shotgun (WGS) entry which is preliminary data.</text>
</comment>
<dbReference type="EMBL" id="SGPK01000048">
    <property type="protein sequence ID" value="THH09947.1"/>
    <property type="molecule type" value="Genomic_DNA"/>
</dbReference>
<sequence length="175" mass="18946">MYPDRAMLLGALVYLVFFTLFPIALAEWWTVEWDATEFTAMSGDMIVPDVPNPPGTPTGTWWIGDGYYGTPSPPWGAGFNAYPGNTVHFEFAVDSSGNWTCTLSGPSFAQTILSLPGLTMNRAILAVELYDVDFNFGPVIYRNVTITATTAASDWCGTTGSLGYTSGVNFSLNPN</sequence>
<evidence type="ECO:0008006" key="4">
    <source>
        <dbReference type="Google" id="ProtNLM"/>
    </source>
</evidence>
<dbReference type="AlphaFoldDB" id="A0A4S4LE65"/>
<name>A0A4S4LE65_9AGAM</name>
<evidence type="ECO:0000313" key="3">
    <source>
        <dbReference type="Proteomes" id="UP000308199"/>
    </source>
</evidence>
<keyword evidence="1" id="KW-0732">Signal</keyword>
<evidence type="ECO:0000256" key="1">
    <source>
        <dbReference type="SAM" id="SignalP"/>
    </source>
</evidence>
<protein>
    <recommendedName>
        <fullName evidence="4">Ubiquitin 3 binding protein But2 C-terminal domain-containing protein</fullName>
    </recommendedName>
</protein>
<proteinExistence type="predicted"/>
<accession>A0A4S4LE65</accession>
<gene>
    <name evidence="2" type="ORF">EW145_g1651</name>
</gene>
<organism evidence="2 3">
    <name type="scientific">Phellinidium pouzarii</name>
    <dbReference type="NCBI Taxonomy" id="167371"/>
    <lineage>
        <taxon>Eukaryota</taxon>
        <taxon>Fungi</taxon>
        <taxon>Dikarya</taxon>
        <taxon>Basidiomycota</taxon>
        <taxon>Agaricomycotina</taxon>
        <taxon>Agaricomycetes</taxon>
        <taxon>Hymenochaetales</taxon>
        <taxon>Hymenochaetaceae</taxon>
        <taxon>Phellinidium</taxon>
    </lineage>
</organism>
<feature type="signal peptide" evidence="1">
    <location>
        <begin position="1"/>
        <end position="26"/>
    </location>
</feature>
<keyword evidence="3" id="KW-1185">Reference proteome</keyword>
<dbReference type="OrthoDB" id="3360643at2759"/>
<feature type="chain" id="PRO_5020969281" description="Ubiquitin 3 binding protein But2 C-terminal domain-containing protein" evidence="1">
    <location>
        <begin position="27"/>
        <end position="175"/>
    </location>
</feature>
<dbReference type="Proteomes" id="UP000308199">
    <property type="component" value="Unassembled WGS sequence"/>
</dbReference>
<evidence type="ECO:0000313" key="2">
    <source>
        <dbReference type="EMBL" id="THH09947.1"/>
    </source>
</evidence>
<reference evidence="2 3" key="1">
    <citation type="submission" date="2019-02" db="EMBL/GenBank/DDBJ databases">
        <title>Genome sequencing of the rare red list fungi Phellinidium pouzarii.</title>
        <authorList>
            <person name="Buettner E."/>
            <person name="Kellner H."/>
        </authorList>
    </citation>
    <scope>NUCLEOTIDE SEQUENCE [LARGE SCALE GENOMIC DNA]</scope>
    <source>
        <strain evidence="2 3">DSM 108285</strain>
    </source>
</reference>